<dbReference type="RefSeq" id="WP_129440179.1">
    <property type="nucleotide sequence ID" value="NZ_CP035492.1"/>
</dbReference>
<accession>A0A4P6EUB0</accession>
<dbReference type="KEGG" id="pprt:ET464_08910"/>
<keyword evidence="1" id="KW-0472">Membrane</keyword>
<keyword evidence="1" id="KW-0812">Transmembrane</keyword>
<proteinExistence type="predicted"/>
<dbReference type="EMBL" id="CP035492">
    <property type="protein sequence ID" value="QAY66514.1"/>
    <property type="molecule type" value="Genomic_DNA"/>
</dbReference>
<feature type="transmembrane region" description="Helical" evidence="1">
    <location>
        <begin position="6"/>
        <end position="22"/>
    </location>
</feature>
<evidence type="ECO:0000313" key="2">
    <source>
        <dbReference type="EMBL" id="QAY66514.1"/>
    </source>
</evidence>
<feature type="transmembrane region" description="Helical" evidence="1">
    <location>
        <begin position="129"/>
        <end position="149"/>
    </location>
</feature>
<dbReference type="OrthoDB" id="2652560at2"/>
<evidence type="ECO:0000256" key="1">
    <source>
        <dbReference type="SAM" id="Phobius"/>
    </source>
</evidence>
<keyword evidence="3" id="KW-1185">Reference proteome</keyword>
<feature type="transmembrane region" description="Helical" evidence="1">
    <location>
        <begin position="58"/>
        <end position="76"/>
    </location>
</feature>
<gene>
    <name evidence="2" type="ORF">ET464_08910</name>
</gene>
<sequence length="168" mass="18751">MTTSTWISTIIIFLALVLTSVGKREFRMFRLLLPLGILAYYGATYMQDVPTDGNNMLLLIVSVVIGLALGFILLKFTKVERDAGTGKIYVIVGAGSVIIWVAAFLFRIIPIEWMTHHPKQTYQFALDHQINLDIIGPAFIIMTLAMVIVRVSGIRRRVKSAAAAQRQL</sequence>
<keyword evidence="1" id="KW-1133">Transmembrane helix</keyword>
<dbReference type="Proteomes" id="UP000293568">
    <property type="component" value="Chromosome"/>
</dbReference>
<dbReference type="AlphaFoldDB" id="A0A4P6EUB0"/>
<evidence type="ECO:0008006" key="4">
    <source>
        <dbReference type="Google" id="ProtNLM"/>
    </source>
</evidence>
<protein>
    <recommendedName>
        <fullName evidence="4">DUF1453 family protein</fullName>
    </recommendedName>
</protein>
<reference evidence="2 3" key="1">
    <citation type="submission" date="2019-01" db="EMBL/GenBank/DDBJ databases">
        <title>Genome sequencing of strain FW100M-2.</title>
        <authorList>
            <person name="Heo J."/>
            <person name="Kim S.-J."/>
            <person name="Kim J.-S."/>
            <person name="Hong S.-B."/>
            <person name="Kwon S.-W."/>
        </authorList>
    </citation>
    <scope>NUCLEOTIDE SEQUENCE [LARGE SCALE GENOMIC DNA]</scope>
    <source>
        <strain evidence="2 3">FW100M-2</strain>
    </source>
</reference>
<feature type="transmembrane region" description="Helical" evidence="1">
    <location>
        <begin position="29"/>
        <end position="46"/>
    </location>
</feature>
<name>A0A4P6EUB0_9BACL</name>
<organism evidence="2 3">
    <name type="scientific">Paenibacillus protaetiae</name>
    <dbReference type="NCBI Taxonomy" id="2509456"/>
    <lineage>
        <taxon>Bacteria</taxon>
        <taxon>Bacillati</taxon>
        <taxon>Bacillota</taxon>
        <taxon>Bacilli</taxon>
        <taxon>Bacillales</taxon>
        <taxon>Paenibacillaceae</taxon>
        <taxon>Paenibacillus</taxon>
    </lineage>
</organism>
<feature type="transmembrane region" description="Helical" evidence="1">
    <location>
        <begin position="88"/>
        <end position="109"/>
    </location>
</feature>
<evidence type="ECO:0000313" key="3">
    <source>
        <dbReference type="Proteomes" id="UP000293568"/>
    </source>
</evidence>